<dbReference type="Proteomes" id="UP000229433">
    <property type="component" value="Unassembled WGS sequence"/>
</dbReference>
<protein>
    <submittedName>
        <fullName evidence="4">Thiol reductase thioredoxin</fullName>
    </submittedName>
</protein>
<dbReference type="InterPro" id="IPR013766">
    <property type="entry name" value="Thioredoxin_domain"/>
</dbReference>
<gene>
    <name evidence="4" type="ORF">CJ305_17185</name>
</gene>
<name>A0A2G1VN57_9FLAO</name>
<dbReference type="PROSITE" id="PS51257">
    <property type="entry name" value="PROKAR_LIPOPROTEIN"/>
    <property type="match status" value="1"/>
</dbReference>
<keyword evidence="5" id="KW-1185">Reference proteome</keyword>
<feature type="domain" description="Thioredoxin" evidence="3">
    <location>
        <begin position="100"/>
        <end position="171"/>
    </location>
</feature>
<dbReference type="EMBL" id="NQXA01000022">
    <property type="protein sequence ID" value="PHQ28040.1"/>
    <property type="molecule type" value="Genomic_DNA"/>
</dbReference>
<accession>A0A2G1VN57</accession>
<proteinExistence type="predicted"/>
<organism evidence="4 5">
    <name type="scientific">Leeuwenhoekiella nanhaiensis</name>
    <dbReference type="NCBI Taxonomy" id="1655491"/>
    <lineage>
        <taxon>Bacteria</taxon>
        <taxon>Pseudomonadati</taxon>
        <taxon>Bacteroidota</taxon>
        <taxon>Flavobacteriia</taxon>
        <taxon>Flavobacteriales</taxon>
        <taxon>Flavobacteriaceae</taxon>
        <taxon>Leeuwenhoekiella</taxon>
    </lineage>
</organism>
<reference evidence="4 5" key="1">
    <citation type="submission" date="2017-08" db="EMBL/GenBank/DDBJ databases">
        <title>The whole genome shortgun sequences of strain Leeuwenhoekiella nanhaiensis G18 from the South China Sea.</title>
        <authorList>
            <person name="Liu Q."/>
        </authorList>
    </citation>
    <scope>NUCLEOTIDE SEQUENCE [LARGE SCALE GENOMIC DNA]</scope>
    <source>
        <strain evidence="4 5">G18</strain>
    </source>
</reference>
<dbReference type="Pfam" id="PF00085">
    <property type="entry name" value="Thioredoxin"/>
    <property type="match status" value="1"/>
</dbReference>
<dbReference type="OrthoDB" id="6398367at2"/>
<keyword evidence="2" id="KW-0732">Signal</keyword>
<dbReference type="InterPro" id="IPR036249">
    <property type="entry name" value="Thioredoxin-like_sf"/>
</dbReference>
<feature type="chain" id="PRO_5013961753" evidence="2">
    <location>
        <begin position="27"/>
        <end position="196"/>
    </location>
</feature>
<dbReference type="AlphaFoldDB" id="A0A2G1VN57"/>
<feature type="signal peptide" evidence="2">
    <location>
        <begin position="1"/>
        <end position="26"/>
    </location>
</feature>
<sequence length="196" mass="21903">MKNLKYLSLMLAIVLMSACKSQNAVASRSEVPQTPGPPEAAQIPTSQKNPQPDMLTGPAERSDLQEGKFGEWFNPFYASYRVDESLVDELKPLLKDVDITLFMGTWCGDSKRETPRIYKILDAAGKTQDIELITVDRSKTTPQGLEEGKDIKRVPTLILSKDGKELGRIVEYPIESLEADMLKILKGEPYKHAYAD</sequence>
<evidence type="ECO:0000256" key="2">
    <source>
        <dbReference type="SAM" id="SignalP"/>
    </source>
</evidence>
<evidence type="ECO:0000256" key="1">
    <source>
        <dbReference type="SAM" id="MobiDB-lite"/>
    </source>
</evidence>
<evidence type="ECO:0000313" key="4">
    <source>
        <dbReference type="EMBL" id="PHQ28040.1"/>
    </source>
</evidence>
<evidence type="ECO:0000259" key="3">
    <source>
        <dbReference type="Pfam" id="PF00085"/>
    </source>
</evidence>
<dbReference type="CDD" id="cd02947">
    <property type="entry name" value="TRX_family"/>
    <property type="match status" value="1"/>
</dbReference>
<dbReference type="SUPFAM" id="SSF52833">
    <property type="entry name" value="Thioredoxin-like"/>
    <property type="match status" value="1"/>
</dbReference>
<evidence type="ECO:0000313" key="5">
    <source>
        <dbReference type="Proteomes" id="UP000229433"/>
    </source>
</evidence>
<dbReference type="RefSeq" id="WP_099647540.1">
    <property type="nucleotide sequence ID" value="NZ_KZ319302.1"/>
</dbReference>
<comment type="caution">
    <text evidence="4">The sequence shown here is derived from an EMBL/GenBank/DDBJ whole genome shotgun (WGS) entry which is preliminary data.</text>
</comment>
<feature type="region of interest" description="Disordered" evidence="1">
    <location>
        <begin position="26"/>
        <end position="61"/>
    </location>
</feature>
<dbReference type="Gene3D" id="3.40.30.10">
    <property type="entry name" value="Glutaredoxin"/>
    <property type="match status" value="1"/>
</dbReference>